<dbReference type="Proteomes" id="UP000813427">
    <property type="component" value="Unassembled WGS sequence"/>
</dbReference>
<dbReference type="InterPro" id="IPR045871">
    <property type="entry name" value="AHP1-5/YPD1"/>
</dbReference>
<accession>A0A8K0RTU2</accession>
<protein>
    <submittedName>
        <fullName evidence="3">Histidine phosphotransferase HPT1p</fullName>
    </submittedName>
</protein>
<dbReference type="AlphaFoldDB" id="A0A8K0RTU2"/>
<evidence type="ECO:0000256" key="1">
    <source>
        <dbReference type="PROSITE-ProRule" id="PRU00110"/>
    </source>
</evidence>
<keyword evidence="1" id="KW-0597">Phosphoprotein</keyword>
<proteinExistence type="predicted"/>
<name>A0A8K0RTU2_9HYPO</name>
<dbReference type="PROSITE" id="PS50894">
    <property type="entry name" value="HPT"/>
    <property type="match status" value="1"/>
</dbReference>
<dbReference type="GO" id="GO:0005737">
    <property type="term" value="C:cytoplasm"/>
    <property type="evidence" value="ECO:0007669"/>
    <property type="project" value="TreeGrafter"/>
</dbReference>
<dbReference type="CDD" id="cd00088">
    <property type="entry name" value="HPT"/>
    <property type="match status" value="1"/>
</dbReference>
<dbReference type="InterPro" id="IPR008207">
    <property type="entry name" value="Sig_transdc_His_kin_Hpt_dom"/>
</dbReference>
<dbReference type="OrthoDB" id="1673781at2759"/>
<feature type="domain" description="HPt" evidence="2">
    <location>
        <begin position="36"/>
        <end position="141"/>
    </location>
</feature>
<evidence type="ECO:0000313" key="3">
    <source>
        <dbReference type="EMBL" id="KAH7241672.1"/>
    </source>
</evidence>
<reference evidence="3" key="1">
    <citation type="journal article" date="2021" name="Nat. Commun.">
        <title>Genetic determinants of endophytism in the Arabidopsis root mycobiome.</title>
        <authorList>
            <person name="Mesny F."/>
            <person name="Miyauchi S."/>
            <person name="Thiergart T."/>
            <person name="Pickel B."/>
            <person name="Atanasova L."/>
            <person name="Karlsson M."/>
            <person name="Huettel B."/>
            <person name="Barry K.W."/>
            <person name="Haridas S."/>
            <person name="Chen C."/>
            <person name="Bauer D."/>
            <person name="Andreopoulos W."/>
            <person name="Pangilinan J."/>
            <person name="LaButti K."/>
            <person name="Riley R."/>
            <person name="Lipzen A."/>
            <person name="Clum A."/>
            <person name="Drula E."/>
            <person name="Henrissat B."/>
            <person name="Kohler A."/>
            <person name="Grigoriev I.V."/>
            <person name="Martin F.M."/>
            <person name="Hacquard S."/>
        </authorList>
    </citation>
    <scope>NUCLEOTIDE SEQUENCE</scope>
    <source>
        <strain evidence="3">MPI-SDFR-AT-0068</strain>
    </source>
</reference>
<dbReference type="SUPFAM" id="SSF47226">
    <property type="entry name" value="Histidine-containing phosphotransfer domain, HPT domain"/>
    <property type="match status" value="1"/>
</dbReference>
<dbReference type="GO" id="GO:0043424">
    <property type="term" value="F:protein histidine kinase binding"/>
    <property type="evidence" value="ECO:0007669"/>
    <property type="project" value="InterPro"/>
</dbReference>
<dbReference type="EMBL" id="JAGPXF010000005">
    <property type="protein sequence ID" value="KAH7241672.1"/>
    <property type="molecule type" value="Genomic_DNA"/>
</dbReference>
<dbReference type="GO" id="GO:0009927">
    <property type="term" value="F:histidine phosphotransfer kinase activity"/>
    <property type="evidence" value="ECO:0007669"/>
    <property type="project" value="InterPro"/>
</dbReference>
<organism evidence="3 4">
    <name type="scientific">Fusarium tricinctum</name>
    <dbReference type="NCBI Taxonomy" id="61284"/>
    <lineage>
        <taxon>Eukaryota</taxon>
        <taxon>Fungi</taxon>
        <taxon>Dikarya</taxon>
        <taxon>Ascomycota</taxon>
        <taxon>Pezizomycotina</taxon>
        <taxon>Sordariomycetes</taxon>
        <taxon>Hypocreomycetidae</taxon>
        <taxon>Hypocreales</taxon>
        <taxon>Nectriaceae</taxon>
        <taxon>Fusarium</taxon>
        <taxon>Fusarium tricinctum species complex</taxon>
    </lineage>
</organism>
<dbReference type="PANTHER" id="PTHR28242:SF52">
    <property type="entry name" value="PHOSPHORELAY INTERMEDIATE PROTEIN YPD1"/>
    <property type="match status" value="1"/>
</dbReference>
<keyword evidence="4" id="KW-1185">Reference proteome</keyword>
<dbReference type="SMART" id="SM00073">
    <property type="entry name" value="HPT"/>
    <property type="match status" value="1"/>
</dbReference>
<dbReference type="Pfam" id="PF01627">
    <property type="entry name" value="Hpt"/>
    <property type="match status" value="1"/>
</dbReference>
<dbReference type="Gene3D" id="1.20.120.160">
    <property type="entry name" value="HPT domain"/>
    <property type="match status" value="1"/>
</dbReference>
<comment type="caution">
    <text evidence="3">The sequence shown here is derived from an EMBL/GenBank/DDBJ whole genome shotgun (WGS) entry which is preliminary data.</text>
</comment>
<dbReference type="GO" id="GO:0000160">
    <property type="term" value="P:phosphorelay signal transduction system"/>
    <property type="evidence" value="ECO:0007669"/>
    <property type="project" value="InterPro"/>
</dbReference>
<gene>
    <name evidence="3" type="ORF">BKA59DRAFT_513188</name>
</gene>
<evidence type="ECO:0000259" key="2">
    <source>
        <dbReference type="PROSITE" id="PS50894"/>
    </source>
</evidence>
<feature type="modified residue" description="Phosphohistidine" evidence="1">
    <location>
        <position position="75"/>
    </location>
</feature>
<dbReference type="GO" id="GO:0005634">
    <property type="term" value="C:nucleus"/>
    <property type="evidence" value="ECO:0007669"/>
    <property type="project" value="TreeGrafter"/>
</dbReference>
<sequence length="146" mass="16766">MSPAENKDEKDLKARFGDHIDVDTFEQILEMDEPDDHEFSQSIVFGFFDQAEETFVQIDEALEKKDLSDLSSLGHFLKGSSATLGLAKVRDGCEKMQRYGKKENVDGSPEDDEEICLQRIKEAFEAVKTDYHEVETALREYYESKE</sequence>
<dbReference type="PANTHER" id="PTHR28242">
    <property type="entry name" value="PHOSPHORELAY INTERMEDIATE PROTEIN YPD1"/>
    <property type="match status" value="1"/>
</dbReference>
<evidence type="ECO:0000313" key="4">
    <source>
        <dbReference type="Proteomes" id="UP000813427"/>
    </source>
</evidence>
<dbReference type="InterPro" id="IPR036641">
    <property type="entry name" value="HPT_dom_sf"/>
</dbReference>